<feature type="transmembrane region" description="Helical" evidence="1">
    <location>
        <begin position="67"/>
        <end position="90"/>
    </location>
</feature>
<keyword evidence="1" id="KW-0812">Transmembrane</keyword>
<evidence type="ECO:0000313" key="2">
    <source>
        <dbReference type="EMBL" id="GIN59308.1"/>
    </source>
</evidence>
<dbReference type="Proteomes" id="UP000679950">
    <property type="component" value="Unassembled WGS sequence"/>
</dbReference>
<dbReference type="EMBL" id="BORB01000040">
    <property type="protein sequence ID" value="GIN59308.1"/>
    <property type="molecule type" value="Genomic_DNA"/>
</dbReference>
<feature type="transmembrane region" description="Helical" evidence="1">
    <location>
        <begin position="41"/>
        <end position="61"/>
    </location>
</feature>
<keyword evidence="1" id="KW-1133">Transmembrane helix</keyword>
<feature type="transmembrane region" description="Helical" evidence="1">
    <location>
        <begin position="14"/>
        <end position="36"/>
    </location>
</feature>
<comment type="caution">
    <text evidence="2">The sequence shown here is derived from an EMBL/GenBank/DDBJ whole genome shotgun (WGS) entry which is preliminary data.</text>
</comment>
<gene>
    <name evidence="2" type="ORF">J8TS2_36270</name>
</gene>
<evidence type="ECO:0000313" key="3">
    <source>
        <dbReference type="Proteomes" id="UP000679950"/>
    </source>
</evidence>
<dbReference type="InterPro" id="IPR025434">
    <property type="entry name" value="YesK-like"/>
</dbReference>
<accession>A0ABQ4KPF7</accession>
<sequence>MLALIGEERKMDGISTFSLVTAGLALFITIVSFLLFKRKRVFVPGVTLLIGLALFVLSFVIGGWEGMGLGVISLSLLIASFISLTLLMFYETYKRMKSTRPKE</sequence>
<organism evidence="2 3">
    <name type="scientific">Lederbergia ruris</name>
    <dbReference type="NCBI Taxonomy" id="217495"/>
    <lineage>
        <taxon>Bacteria</taxon>
        <taxon>Bacillati</taxon>
        <taxon>Bacillota</taxon>
        <taxon>Bacilli</taxon>
        <taxon>Bacillales</taxon>
        <taxon>Bacillaceae</taxon>
        <taxon>Lederbergia</taxon>
    </lineage>
</organism>
<proteinExistence type="predicted"/>
<name>A0ABQ4KPF7_9BACI</name>
<protein>
    <recommendedName>
        <fullName evidence="4">YesK-like protein</fullName>
    </recommendedName>
</protein>
<evidence type="ECO:0008006" key="4">
    <source>
        <dbReference type="Google" id="ProtNLM"/>
    </source>
</evidence>
<keyword evidence="1" id="KW-0472">Membrane</keyword>
<keyword evidence="3" id="KW-1185">Reference proteome</keyword>
<reference evidence="2 3" key="1">
    <citation type="submission" date="2021-03" db="EMBL/GenBank/DDBJ databases">
        <title>Antimicrobial resistance genes in bacteria isolated from Japanese honey, and their potential for conferring macrolide and lincosamide resistance in the American foulbrood pathogen Paenibacillus larvae.</title>
        <authorList>
            <person name="Okamoto M."/>
            <person name="Kumagai M."/>
            <person name="Kanamori H."/>
            <person name="Takamatsu D."/>
        </authorList>
    </citation>
    <scope>NUCLEOTIDE SEQUENCE [LARGE SCALE GENOMIC DNA]</scope>
    <source>
        <strain evidence="2 3">J8TS2</strain>
    </source>
</reference>
<evidence type="ECO:0000256" key="1">
    <source>
        <dbReference type="SAM" id="Phobius"/>
    </source>
</evidence>
<dbReference type="Pfam" id="PF14150">
    <property type="entry name" value="YesK"/>
    <property type="match status" value="1"/>
</dbReference>